<dbReference type="EMBL" id="JAUYZK010000002">
    <property type="protein sequence ID" value="MDP2538478.1"/>
    <property type="molecule type" value="Genomic_DNA"/>
</dbReference>
<keyword evidence="1" id="KW-0408">Iron</keyword>
<evidence type="ECO:0000313" key="6">
    <source>
        <dbReference type="Proteomes" id="UP001240777"/>
    </source>
</evidence>
<evidence type="ECO:0000313" key="4">
    <source>
        <dbReference type="EMBL" id="MDP2538478.1"/>
    </source>
</evidence>
<sequence>MTLDKCQIDHQYKITNIDFSDEALKNRFIAFGITKGAIIKLMHHTAKKSTLSICIDQSQIALRDYEAKQIQVEVVL</sequence>
<dbReference type="GO" id="GO:0046914">
    <property type="term" value="F:transition metal ion binding"/>
    <property type="evidence" value="ECO:0007669"/>
    <property type="project" value="InterPro"/>
</dbReference>
<comment type="caution">
    <text evidence="4">The sequence shown here is derived from an EMBL/GenBank/DDBJ whole genome shotgun (WGS) entry which is preliminary data.</text>
</comment>
<evidence type="ECO:0000313" key="3">
    <source>
        <dbReference type="EMBL" id="MDO7252611.1"/>
    </source>
</evidence>
<reference evidence="3" key="2">
    <citation type="submission" date="2023-07" db="EMBL/GenBank/DDBJ databases">
        <authorList>
            <person name="Aydin F."/>
            <person name="Tarhane S."/>
            <person name="Saticioglu I.B."/>
            <person name="Karakaya E."/>
            <person name="Abay S."/>
            <person name="Guran O."/>
            <person name="Bozkurt E."/>
            <person name="Uzum N."/>
            <person name="Olgun K."/>
            <person name="Jablonski D."/>
        </authorList>
    </citation>
    <scope>NUCLEOTIDE SEQUENCE</scope>
    <source>
        <strain evidence="3">Faydin-H75</strain>
    </source>
</reference>
<dbReference type="RefSeq" id="WP_305516454.1">
    <property type="nucleotide sequence ID" value="NZ_JAUPEV010000002.1"/>
</dbReference>
<evidence type="ECO:0000313" key="5">
    <source>
        <dbReference type="Proteomes" id="UP001177258"/>
    </source>
</evidence>
<keyword evidence="6" id="KW-1185">Reference proteome</keyword>
<dbReference type="SMART" id="SM00899">
    <property type="entry name" value="FeoA"/>
    <property type="match status" value="1"/>
</dbReference>
<dbReference type="EMBL" id="JAUPEV010000002">
    <property type="protein sequence ID" value="MDO7252611.1"/>
    <property type="molecule type" value="Genomic_DNA"/>
</dbReference>
<feature type="domain" description="Ferrous iron transporter FeoA-like" evidence="2">
    <location>
        <begin position="1"/>
        <end position="74"/>
    </location>
</feature>
<name>A0AA90T4M3_9HELI</name>
<evidence type="ECO:0000256" key="1">
    <source>
        <dbReference type="ARBA" id="ARBA00023004"/>
    </source>
</evidence>
<dbReference type="Proteomes" id="UP001240777">
    <property type="component" value="Unassembled WGS sequence"/>
</dbReference>
<dbReference type="Pfam" id="PF04023">
    <property type="entry name" value="FeoA"/>
    <property type="match status" value="1"/>
</dbReference>
<proteinExistence type="predicted"/>
<dbReference type="Proteomes" id="UP001177258">
    <property type="component" value="Unassembled WGS sequence"/>
</dbReference>
<dbReference type="AlphaFoldDB" id="A0AA90T4M3"/>
<dbReference type="InterPro" id="IPR038157">
    <property type="entry name" value="FeoA_core_dom"/>
</dbReference>
<dbReference type="InterPro" id="IPR007167">
    <property type="entry name" value="Fe-transptr_FeoA-like"/>
</dbReference>
<dbReference type="Gene3D" id="2.30.30.90">
    <property type="match status" value="1"/>
</dbReference>
<protein>
    <submittedName>
        <fullName evidence="4">FeoA family protein</fullName>
    </submittedName>
</protein>
<accession>A0AA90T4M3</accession>
<organism evidence="4 5">
    <name type="scientific">Helicobacter cappadocius</name>
    <dbReference type="NCBI Taxonomy" id="3063998"/>
    <lineage>
        <taxon>Bacteria</taxon>
        <taxon>Pseudomonadati</taxon>
        <taxon>Campylobacterota</taxon>
        <taxon>Epsilonproteobacteria</taxon>
        <taxon>Campylobacterales</taxon>
        <taxon>Helicobacteraceae</taxon>
        <taxon>Helicobacter</taxon>
    </lineage>
</organism>
<reference evidence="4 6" key="1">
    <citation type="submission" date="2023-07" db="EMBL/GenBank/DDBJ databases">
        <title>Unpublished Manusciprt.</title>
        <authorList>
            <person name="Aydin F."/>
            <person name="Tarhane S."/>
            <person name="Saticioglu I.B."/>
            <person name="Karakaya E."/>
            <person name="Abay S."/>
            <person name="Guran O."/>
            <person name="Bozkurt E."/>
            <person name="Uzum N."/>
            <person name="Olgun K."/>
            <person name="Jablonski D."/>
        </authorList>
    </citation>
    <scope>NUCLEOTIDE SEQUENCE</scope>
    <source>
        <strain evidence="6">faydin-H75</strain>
        <strain evidence="4">Faydin-H76</strain>
    </source>
</reference>
<gene>
    <name evidence="3" type="ORF">Q5I04_01590</name>
    <name evidence="4" type="ORF">Q5I06_01590</name>
</gene>
<evidence type="ECO:0000259" key="2">
    <source>
        <dbReference type="SMART" id="SM00899"/>
    </source>
</evidence>
<reference evidence="3 5" key="3">
    <citation type="journal article" date="2024" name="Syst. Appl. Microbiol.">
        <title>Helicobacter cappadocius sp. nov., from lizards: The first psychrotrophic Helicobacter species.</title>
        <authorList>
            <person name="Aydin F."/>
            <person name="Tarhane S."/>
            <person name="Karakaya E."/>
            <person name="Abay S."/>
            <person name="Kayman T."/>
            <person name="Guran O."/>
            <person name="Bozkurt E."/>
            <person name="Uzum N."/>
            <person name="Avci A."/>
            <person name="Olgun K."/>
            <person name="Jablonski D."/>
            <person name="Guran C."/>
            <person name="Burcin Saticioglu I."/>
        </authorList>
    </citation>
    <scope>NUCLEOTIDE SEQUENCE [LARGE SCALE GENOMIC DNA]</scope>
    <source>
        <strain evidence="3">Faydin-H75</strain>
        <strain evidence="5">faydin-H76</strain>
    </source>
</reference>
<dbReference type="SUPFAM" id="SSF50037">
    <property type="entry name" value="C-terminal domain of transcriptional repressors"/>
    <property type="match status" value="1"/>
</dbReference>
<dbReference type="InterPro" id="IPR008988">
    <property type="entry name" value="Transcriptional_repressor_C"/>
</dbReference>